<feature type="transmembrane region" description="Helical" evidence="7">
    <location>
        <begin position="159"/>
        <end position="176"/>
    </location>
</feature>
<dbReference type="SUPFAM" id="SSF103473">
    <property type="entry name" value="MFS general substrate transporter"/>
    <property type="match status" value="1"/>
</dbReference>
<feature type="transmembrane region" description="Helical" evidence="7">
    <location>
        <begin position="379"/>
        <end position="402"/>
    </location>
</feature>
<comment type="caution">
    <text evidence="9">The sequence shown here is derived from an EMBL/GenBank/DDBJ whole genome shotgun (WGS) entry which is preliminary data.</text>
</comment>
<keyword evidence="4 7" id="KW-0812">Transmembrane</keyword>
<dbReference type="InterPro" id="IPR050360">
    <property type="entry name" value="MFS_Sugar_Transporters"/>
</dbReference>
<dbReference type="Gene3D" id="1.50.10.10">
    <property type="match status" value="2"/>
</dbReference>
<dbReference type="InParanoid" id="K2QSU2"/>
<protein>
    <submittedName>
        <fullName evidence="9">Sugar/inositol transporter</fullName>
    </submittedName>
</protein>
<keyword evidence="6 7" id="KW-0472">Membrane</keyword>
<name>K2QSU2_MACPH</name>
<sequence>MTVQKTSKKRPFLGLTGGWLTFWLTVACATDMTLFGYDQGVFSGVVVTQDFLELHDLVGSGRTKVLSTVTAIYDVGCFFGAIVAFTIGERLGRKKSVLLGTTTMAVGALIQTASYSLAQMFVGRIILGLGNGINTATAPIWQTETAQAKWRGKLVLLEMWMNIAGFCLVNWINYGLSFRGGSVAWRFPLAFQFFFIFILWATVPWLPESPRWLIGNNRNEEAQLVLACLEAKSKDDPHIITQMRTIEYSVKYEREHATKWRDLIRGRNIGSTKTIRRLLLGAGTQFMQQFEGINIASYYLPTVFIESVGLSNQMARLLTACNASSYFVFSGVAVLMVERFGRRGLMLLSTAGQFLSFLVITILLRFAESASNGDTFGKASIAFFFLYYIAFGIGMLGVPWLFPTEINSLPMRTKGAAVATATNWITNFVIVEITPIGIQNLGWRFWIVWTVFNAVFLPVIYFVYPETANRSLEDLDAYYRTNPPLIVTKSPEAISKKRPVQFLEQENSELSRIVVSGGLSNTTLCKLARNGTLLHRRRADDQAFDTADLANCSKADGAVDGRQRSRDTDDRQRLLRPNAELLGVNARISACKRSLPCNLFCYHTDCPQIEKFGWLEVTHLLFASTQCVRSIEALRSKILDDILDAQERHGLEQTMAPDARCDYVGGNIETVFYYECLRCLARFAAIMEKREETEYWEAEAERIKPIYSERLLVRSEDSEWPYVHYTSRDEPEKRDHDAVAQAFALRFGFVPEESV</sequence>
<dbReference type="AlphaFoldDB" id="K2QSU2"/>
<dbReference type="eggNOG" id="KOG0254">
    <property type="taxonomic scope" value="Eukaryota"/>
</dbReference>
<gene>
    <name evidence="9" type="ORF">MPH_09958</name>
</gene>
<dbReference type="OrthoDB" id="6339427at2759"/>
<evidence type="ECO:0000256" key="1">
    <source>
        <dbReference type="ARBA" id="ARBA00004141"/>
    </source>
</evidence>
<evidence type="ECO:0000256" key="6">
    <source>
        <dbReference type="ARBA" id="ARBA00023136"/>
    </source>
</evidence>
<dbReference type="NCBIfam" id="TIGR00879">
    <property type="entry name" value="SP"/>
    <property type="match status" value="1"/>
</dbReference>
<dbReference type="InterPro" id="IPR036259">
    <property type="entry name" value="MFS_trans_sf"/>
</dbReference>
<keyword evidence="5 7" id="KW-1133">Transmembrane helix</keyword>
<dbReference type="PRINTS" id="PR00171">
    <property type="entry name" value="SUGRTRNSPORT"/>
</dbReference>
<dbReference type="InterPro" id="IPR035396">
    <property type="entry name" value="Bac_rhamnosid6H"/>
</dbReference>
<evidence type="ECO:0000313" key="10">
    <source>
        <dbReference type="Proteomes" id="UP000007129"/>
    </source>
</evidence>
<feature type="transmembrane region" description="Helical" evidence="7">
    <location>
        <begin position="317"/>
        <end position="337"/>
    </location>
</feature>
<dbReference type="GO" id="GO:0005975">
    <property type="term" value="P:carbohydrate metabolic process"/>
    <property type="evidence" value="ECO:0007669"/>
    <property type="project" value="InterPro"/>
</dbReference>
<dbReference type="HOGENOM" id="CLU_001265_30_3_1"/>
<evidence type="ECO:0000313" key="9">
    <source>
        <dbReference type="EMBL" id="EKG12911.1"/>
    </source>
</evidence>
<dbReference type="Proteomes" id="UP000007129">
    <property type="component" value="Unassembled WGS sequence"/>
</dbReference>
<dbReference type="FunFam" id="1.20.1250.20:FF:000061">
    <property type="entry name" value="MFS sugar transporter"/>
    <property type="match status" value="1"/>
</dbReference>
<dbReference type="GO" id="GO:0005351">
    <property type="term" value="F:carbohydrate:proton symporter activity"/>
    <property type="evidence" value="ECO:0007669"/>
    <property type="project" value="TreeGrafter"/>
</dbReference>
<feature type="domain" description="Major facilitator superfamily (MFS) profile" evidence="8">
    <location>
        <begin position="24"/>
        <end position="468"/>
    </location>
</feature>
<comment type="similarity">
    <text evidence="2">Belongs to the major facilitator superfamily. Sugar transporter (TC 2.A.1.1) family.</text>
</comment>
<dbReference type="PANTHER" id="PTHR48022:SF26">
    <property type="entry name" value="MAJOR FACILITATOR SUPERFAMILY (MFS) PROFILE DOMAIN-CONTAINING PROTEIN-RELATED"/>
    <property type="match status" value="1"/>
</dbReference>
<evidence type="ECO:0000256" key="7">
    <source>
        <dbReference type="SAM" id="Phobius"/>
    </source>
</evidence>
<dbReference type="PANTHER" id="PTHR48022">
    <property type="entry name" value="PLASTIDIC GLUCOSE TRANSPORTER 4"/>
    <property type="match status" value="1"/>
</dbReference>
<dbReference type="GO" id="GO:0003824">
    <property type="term" value="F:catalytic activity"/>
    <property type="evidence" value="ECO:0007669"/>
    <property type="project" value="UniProtKB-ARBA"/>
</dbReference>
<feature type="transmembrane region" description="Helical" evidence="7">
    <location>
        <begin position="344"/>
        <end position="367"/>
    </location>
</feature>
<dbReference type="PROSITE" id="PS50850">
    <property type="entry name" value="MFS"/>
    <property type="match status" value="1"/>
</dbReference>
<dbReference type="GO" id="GO:0016020">
    <property type="term" value="C:membrane"/>
    <property type="evidence" value="ECO:0007669"/>
    <property type="project" value="UniProtKB-SubCell"/>
</dbReference>
<dbReference type="InterPro" id="IPR005828">
    <property type="entry name" value="MFS_sugar_transport-like"/>
</dbReference>
<proteinExistence type="inferred from homology"/>
<dbReference type="PROSITE" id="PS51257">
    <property type="entry name" value="PROKAR_LIPOPROTEIN"/>
    <property type="match status" value="1"/>
</dbReference>
<evidence type="ECO:0000259" key="8">
    <source>
        <dbReference type="PROSITE" id="PS50850"/>
    </source>
</evidence>
<accession>K2QSU2</accession>
<comment type="subcellular location">
    <subcellularLocation>
        <location evidence="1">Membrane</location>
        <topology evidence="1">Multi-pass membrane protein</topology>
    </subcellularLocation>
</comment>
<feature type="transmembrane region" description="Helical" evidence="7">
    <location>
        <begin position="65"/>
        <end position="85"/>
    </location>
</feature>
<dbReference type="InterPro" id="IPR005829">
    <property type="entry name" value="Sugar_transporter_CS"/>
</dbReference>
<dbReference type="InterPro" id="IPR003663">
    <property type="entry name" value="Sugar/inositol_transpt"/>
</dbReference>
<dbReference type="SUPFAM" id="SSF48208">
    <property type="entry name" value="Six-hairpin glycosidases"/>
    <property type="match status" value="1"/>
</dbReference>
<dbReference type="VEuPathDB" id="FungiDB:MPH_09958"/>
<dbReference type="InterPro" id="IPR020846">
    <property type="entry name" value="MFS_dom"/>
</dbReference>
<dbReference type="InterPro" id="IPR008928">
    <property type="entry name" value="6-hairpin_glycosidase_sf"/>
</dbReference>
<dbReference type="Pfam" id="PF00083">
    <property type="entry name" value="Sugar_tr"/>
    <property type="match status" value="1"/>
</dbReference>
<dbReference type="InterPro" id="IPR012341">
    <property type="entry name" value="6hp_glycosidase-like_sf"/>
</dbReference>
<feature type="transmembrane region" description="Helical" evidence="7">
    <location>
        <begin position="183"/>
        <end position="203"/>
    </location>
</feature>
<evidence type="ECO:0000256" key="2">
    <source>
        <dbReference type="ARBA" id="ARBA00010992"/>
    </source>
</evidence>
<dbReference type="PROSITE" id="PS00216">
    <property type="entry name" value="SUGAR_TRANSPORT_1"/>
    <property type="match status" value="1"/>
</dbReference>
<evidence type="ECO:0000256" key="5">
    <source>
        <dbReference type="ARBA" id="ARBA00022989"/>
    </source>
</evidence>
<reference evidence="9 10" key="1">
    <citation type="journal article" date="2012" name="BMC Genomics">
        <title>Tools to kill: Genome of one of the most destructive plant pathogenic fungi Macrophomina phaseolina.</title>
        <authorList>
            <person name="Islam M.S."/>
            <person name="Haque M.S."/>
            <person name="Islam M.M."/>
            <person name="Emdad E.M."/>
            <person name="Halim A."/>
            <person name="Hossen Q.M.M."/>
            <person name="Hossain M.Z."/>
            <person name="Ahmed B."/>
            <person name="Rahim S."/>
            <person name="Rahman M.S."/>
            <person name="Alam M.M."/>
            <person name="Hou S."/>
            <person name="Wan X."/>
            <person name="Saito J.A."/>
            <person name="Alam M."/>
        </authorList>
    </citation>
    <scope>NUCLEOTIDE SEQUENCE [LARGE SCALE GENOMIC DNA]</scope>
    <source>
        <strain evidence="9 10">MS6</strain>
    </source>
</reference>
<evidence type="ECO:0000256" key="3">
    <source>
        <dbReference type="ARBA" id="ARBA00022448"/>
    </source>
</evidence>
<dbReference type="EMBL" id="AHHD01000423">
    <property type="protein sequence ID" value="EKG12911.1"/>
    <property type="molecule type" value="Genomic_DNA"/>
</dbReference>
<evidence type="ECO:0000256" key="4">
    <source>
        <dbReference type="ARBA" id="ARBA00022692"/>
    </source>
</evidence>
<keyword evidence="3" id="KW-0813">Transport</keyword>
<feature type="transmembrane region" description="Helical" evidence="7">
    <location>
        <begin position="97"/>
        <end position="118"/>
    </location>
</feature>
<dbReference type="Gene3D" id="1.20.1250.20">
    <property type="entry name" value="MFS general substrate transporter like domains"/>
    <property type="match status" value="1"/>
</dbReference>
<organism evidence="9 10">
    <name type="scientific">Macrophomina phaseolina (strain MS6)</name>
    <name type="common">Charcoal rot fungus</name>
    <dbReference type="NCBI Taxonomy" id="1126212"/>
    <lineage>
        <taxon>Eukaryota</taxon>
        <taxon>Fungi</taxon>
        <taxon>Dikarya</taxon>
        <taxon>Ascomycota</taxon>
        <taxon>Pezizomycotina</taxon>
        <taxon>Dothideomycetes</taxon>
        <taxon>Dothideomycetes incertae sedis</taxon>
        <taxon>Botryosphaeriales</taxon>
        <taxon>Botryosphaeriaceae</taxon>
        <taxon>Macrophomina</taxon>
    </lineage>
</organism>
<feature type="transmembrane region" description="Helical" evidence="7">
    <location>
        <begin position="445"/>
        <end position="464"/>
    </location>
</feature>
<dbReference type="Pfam" id="PF17389">
    <property type="entry name" value="Bac_rhamnosid6H"/>
    <property type="match status" value="2"/>
</dbReference>